<keyword evidence="1" id="KW-0472">Membrane</keyword>
<dbReference type="Proteomes" id="UP001152888">
    <property type="component" value="Unassembled WGS sequence"/>
</dbReference>
<sequence>MRILFPYVACALSYMSVACVLINSIEATSVCGIMSLQTVAAAAYLVIALNRKKKRRKPRWWRRQLYVGGQEAQNDFLNKLIADDQALFRNFTRMSQEDFEYLLEKISPIIRKSDTNFREAIPTRIRLLVTLRYLATGDSYASLMYLFRISVPSISRIIPEVCKALIDVLHDFVRIPDTEDGWKKILKYSGITHTVLERVMGNTSSCKTQKTVAAYFIITKELLALF</sequence>
<reference evidence="2" key="1">
    <citation type="submission" date="2022-03" db="EMBL/GenBank/DDBJ databases">
        <authorList>
            <person name="Sayadi A."/>
        </authorList>
    </citation>
    <scope>NUCLEOTIDE SEQUENCE</scope>
</reference>
<keyword evidence="3" id="KW-1185">Reference proteome</keyword>
<evidence type="ECO:0000256" key="1">
    <source>
        <dbReference type="SAM" id="Phobius"/>
    </source>
</evidence>
<keyword evidence="1" id="KW-0812">Transmembrane</keyword>
<dbReference type="OrthoDB" id="6741510at2759"/>
<proteinExistence type="predicted"/>
<evidence type="ECO:0008006" key="4">
    <source>
        <dbReference type="Google" id="ProtNLM"/>
    </source>
</evidence>
<protein>
    <recommendedName>
        <fullName evidence="4">Nuclease HARBI1</fullName>
    </recommendedName>
</protein>
<evidence type="ECO:0000313" key="2">
    <source>
        <dbReference type="EMBL" id="CAH1976658.1"/>
    </source>
</evidence>
<keyword evidence="1" id="KW-1133">Transmembrane helix</keyword>
<gene>
    <name evidence="2" type="ORF">ACAOBT_LOCUS12255</name>
</gene>
<dbReference type="PROSITE" id="PS51257">
    <property type="entry name" value="PROKAR_LIPOPROTEIN"/>
    <property type="match status" value="1"/>
</dbReference>
<name>A0A9P0PBH1_ACAOB</name>
<feature type="transmembrane region" description="Helical" evidence="1">
    <location>
        <begin position="28"/>
        <end position="49"/>
    </location>
</feature>
<dbReference type="EMBL" id="CAKOFQ010006850">
    <property type="protein sequence ID" value="CAH1976658.1"/>
    <property type="molecule type" value="Genomic_DNA"/>
</dbReference>
<dbReference type="AlphaFoldDB" id="A0A9P0PBH1"/>
<accession>A0A9P0PBH1</accession>
<evidence type="ECO:0000313" key="3">
    <source>
        <dbReference type="Proteomes" id="UP001152888"/>
    </source>
</evidence>
<comment type="caution">
    <text evidence="2">The sequence shown here is derived from an EMBL/GenBank/DDBJ whole genome shotgun (WGS) entry which is preliminary data.</text>
</comment>
<organism evidence="2 3">
    <name type="scientific">Acanthoscelides obtectus</name>
    <name type="common">Bean weevil</name>
    <name type="synonym">Bruchus obtectus</name>
    <dbReference type="NCBI Taxonomy" id="200917"/>
    <lineage>
        <taxon>Eukaryota</taxon>
        <taxon>Metazoa</taxon>
        <taxon>Ecdysozoa</taxon>
        <taxon>Arthropoda</taxon>
        <taxon>Hexapoda</taxon>
        <taxon>Insecta</taxon>
        <taxon>Pterygota</taxon>
        <taxon>Neoptera</taxon>
        <taxon>Endopterygota</taxon>
        <taxon>Coleoptera</taxon>
        <taxon>Polyphaga</taxon>
        <taxon>Cucujiformia</taxon>
        <taxon>Chrysomeloidea</taxon>
        <taxon>Chrysomelidae</taxon>
        <taxon>Bruchinae</taxon>
        <taxon>Bruchini</taxon>
        <taxon>Acanthoscelides</taxon>
    </lineage>
</organism>